<sequence length="59" mass="6985">MVKLPPTLPVKIRYSDFSPTFFHSRGHTEAPKVLNWLKVYYYRQIIHEPQTARARKGIT</sequence>
<dbReference type="EMBL" id="RHXB01000015">
    <property type="protein sequence ID" value="RSE22909.1"/>
    <property type="molecule type" value="Genomic_DNA"/>
</dbReference>
<organism evidence="1 2">
    <name type="scientific">Atlantibacter subterraneus</name>
    <dbReference type="NCBI Taxonomy" id="255519"/>
    <lineage>
        <taxon>Bacteria</taxon>
        <taxon>Pseudomonadati</taxon>
        <taxon>Pseudomonadota</taxon>
        <taxon>Gammaproteobacteria</taxon>
        <taxon>Enterobacterales</taxon>
        <taxon>Enterobacteriaceae</taxon>
        <taxon>Atlantibacter</taxon>
    </lineage>
</organism>
<evidence type="ECO:0000313" key="1">
    <source>
        <dbReference type="EMBL" id="RSE22909.1"/>
    </source>
</evidence>
<reference evidence="1 2" key="1">
    <citation type="submission" date="2018-10" db="EMBL/GenBank/DDBJ databases">
        <title>Transmission dynamics of multidrug resistant bacteria on intensive care unit surfaces.</title>
        <authorList>
            <person name="D'Souza A.W."/>
            <person name="Potter R.F."/>
            <person name="Wallace M."/>
            <person name="Shupe A."/>
            <person name="Patel S."/>
            <person name="Sun S."/>
            <person name="Gul D."/>
            <person name="Kwon J.H."/>
            <person name="Andleeb S."/>
            <person name="Burnham C.-A.D."/>
            <person name="Dantas G."/>
        </authorList>
    </citation>
    <scope>NUCLEOTIDE SEQUENCE [LARGE SCALE GENOMIC DNA]</scope>
    <source>
        <strain evidence="1 2">AS_373</strain>
    </source>
</reference>
<name>A0A3R9FNB5_9ENTR</name>
<accession>A0A3R9FNB5</accession>
<protein>
    <submittedName>
        <fullName evidence="1">Uncharacterized protein</fullName>
    </submittedName>
</protein>
<proteinExistence type="predicted"/>
<dbReference type="AlphaFoldDB" id="A0A3R9FNB5"/>
<comment type="caution">
    <text evidence="1">The sequence shown here is derived from an EMBL/GenBank/DDBJ whole genome shotgun (WGS) entry which is preliminary data.</text>
</comment>
<dbReference type="Proteomes" id="UP000275331">
    <property type="component" value="Unassembled WGS sequence"/>
</dbReference>
<dbReference type="OrthoDB" id="6604051at2"/>
<evidence type="ECO:0000313" key="2">
    <source>
        <dbReference type="Proteomes" id="UP000275331"/>
    </source>
</evidence>
<gene>
    <name evidence="1" type="ORF">EGT71_19180</name>
</gene>